<dbReference type="PANTHER" id="PTHR21310">
    <property type="entry name" value="AMINOGLYCOSIDE PHOSPHOTRANSFERASE-RELATED-RELATED"/>
    <property type="match status" value="1"/>
</dbReference>
<dbReference type="EMBL" id="LAZP02001312">
    <property type="protein sequence ID" value="PFH55019.1"/>
    <property type="molecule type" value="Genomic_DNA"/>
</dbReference>
<dbReference type="PANTHER" id="PTHR21310:SF48">
    <property type="entry name" value="AMINOGLYCOSIDE PHOSPHOTRANSFERASE DOMAIN-CONTAINING PROTEIN"/>
    <property type="match status" value="1"/>
</dbReference>
<dbReference type="InterPro" id="IPR002575">
    <property type="entry name" value="Aminoglycoside_PTrfase"/>
</dbReference>
<accession>A0A2A9NXW8</accession>
<evidence type="ECO:0000259" key="1">
    <source>
        <dbReference type="Pfam" id="PF01636"/>
    </source>
</evidence>
<dbReference type="SUPFAM" id="SSF56112">
    <property type="entry name" value="Protein kinase-like (PK-like)"/>
    <property type="match status" value="1"/>
</dbReference>
<sequence>MPKKTAPNKTALNFALTLPWFRDRNELPARLPTRVQIETATTEFPSIYDASSRRTVLVNENFVVKYGPAVFENEGHALLLVESYPDIPAPRLYAMYREEGKLYIIMEFIAGLRLSDVWQRLSEEEKSTVVSQLRLAFETLRSIPSPGYFGGVSGGPLPHRYFFSLDSDPQVTGPFSAEEDLCRALVLRSAKNWESWGRRGWMTDFFARHLPTTLRGHDSVLTHSDFQRKNILIKEYSSMANPGSVPQKHLHLAAILDWESAGWYPSYWGYALCFAYFDWSDDWPEKVERILEPYVNESALMRILVQDLDS</sequence>
<gene>
    <name evidence="2" type="ORF">XA68_11038</name>
</gene>
<feature type="domain" description="Aminoglycoside phosphotransferase" evidence="1">
    <location>
        <begin position="52"/>
        <end position="283"/>
    </location>
</feature>
<proteinExistence type="predicted"/>
<dbReference type="OrthoDB" id="2906425at2759"/>
<dbReference type="Proteomes" id="UP000037136">
    <property type="component" value="Unassembled WGS sequence"/>
</dbReference>
<keyword evidence="3" id="KW-1185">Reference proteome</keyword>
<dbReference type="Pfam" id="PF01636">
    <property type="entry name" value="APH"/>
    <property type="match status" value="1"/>
</dbReference>
<evidence type="ECO:0000313" key="3">
    <source>
        <dbReference type="Proteomes" id="UP000037136"/>
    </source>
</evidence>
<organism evidence="2 3">
    <name type="scientific">Ophiocordyceps unilateralis</name>
    <name type="common">Zombie-ant fungus</name>
    <name type="synonym">Torrubia unilateralis</name>
    <dbReference type="NCBI Taxonomy" id="268505"/>
    <lineage>
        <taxon>Eukaryota</taxon>
        <taxon>Fungi</taxon>
        <taxon>Dikarya</taxon>
        <taxon>Ascomycota</taxon>
        <taxon>Pezizomycotina</taxon>
        <taxon>Sordariomycetes</taxon>
        <taxon>Hypocreomycetidae</taxon>
        <taxon>Hypocreales</taxon>
        <taxon>Ophiocordycipitaceae</taxon>
        <taxon>Ophiocordyceps</taxon>
    </lineage>
</organism>
<dbReference type="STRING" id="268505.A0A2A9NXW8"/>
<reference evidence="2 3" key="2">
    <citation type="journal article" date="2017" name="Sci. Rep.">
        <title>Ant-infecting Ophiocordyceps genomes reveal a high diversity of potential behavioral manipulation genes and a possible major role for enterotoxins.</title>
        <authorList>
            <person name="de Bekker C."/>
            <person name="Ohm R.A."/>
            <person name="Evans H.C."/>
            <person name="Brachmann A."/>
            <person name="Hughes D.P."/>
        </authorList>
    </citation>
    <scope>NUCLEOTIDE SEQUENCE [LARGE SCALE GENOMIC DNA]</scope>
    <source>
        <strain evidence="2 3">SC16a</strain>
    </source>
</reference>
<evidence type="ECO:0000313" key="2">
    <source>
        <dbReference type="EMBL" id="PFH55019.1"/>
    </source>
</evidence>
<dbReference type="InterPro" id="IPR051678">
    <property type="entry name" value="AGP_Transferase"/>
</dbReference>
<dbReference type="AlphaFoldDB" id="A0A2A9NXW8"/>
<dbReference type="InterPro" id="IPR011009">
    <property type="entry name" value="Kinase-like_dom_sf"/>
</dbReference>
<dbReference type="Gene3D" id="3.90.1200.10">
    <property type="match status" value="1"/>
</dbReference>
<reference evidence="2 3" key="1">
    <citation type="journal article" date="2015" name="BMC Genomics">
        <title>Gene expression during zombie ant biting behavior reflects the complexity underlying fungal parasitic behavioral manipulation.</title>
        <authorList>
            <person name="de Bekker C."/>
            <person name="Ohm R.A."/>
            <person name="Loreto R.G."/>
            <person name="Sebastian A."/>
            <person name="Albert I."/>
            <person name="Merrow M."/>
            <person name="Brachmann A."/>
            <person name="Hughes D.P."/>
        </authorList>
    </citation>
    <scope>NUCLEOTIDE SEQUENCE [LARGE SCALE GENOMIC DNA]</scope>
    <source>
        <strain evidence="2 3">SC16a</strain>
    </source>
</reference>
<comment type="caution">
    <text evidence="2">The sequence shown here is derived from an EMBL/GenBank/DDBJ whole genome shotgun (WGS) entry which is preliminary data.</text>
</comment>
<protein>
    <recommendedName>
        <fullName evidence="1">Aminoglycoside phosphotransferase domain-containing protein</fullName>
    </recommendedName>
</protein>
<name>A0A2A9NXW8_OPHUN</name>
<dbReference type="CDD" id="cd05120">
    <property type="entry name" value="APH_ChoK_like"/>
    <property type="match status" value="1"/>
</dbReference>